<gene>
    <name evidence="2" type="ORF">BXY53_1250</name>
</gene>
<organism evidence="2 3">
    <name type="scientific">Dichotomicrobium thermohalophilum</name>
    <dbReference type="NCBI Taxonomy" id="933063"/>
    <lineage>
        <taxon>Bacteria</taxon>
        <taxon>Pseudomonadati</taxon>
        <taxon>Pseudomonadota</taxon>
        <taxon>Alphaproteobacteria</taxon>
        <taxon>Hyphomicrobiales</taxon>
        <taxon>Hyphomicrobiaceae</taxon>
        <taxon>Dichotomicrobium</taxon>
    </lineage>
</organism>
<dbReference type="RefSeq" id="WP_119060972.1">
    <property type="nucleotide sequence ID" value="NZ_QXDF01000001.1"/>
</dbReference>
<dbReference type="Gene3D" id="1.20.5.2950">
    <property type="match status" value="1"/>
</dbReference>
<proteinExistence type="predicted"/>
<keyword evidence="3" id="KW-1185">Reference proteome</keyword>
<evidence type="ECO:0000313" key="3">
    <source>
        <dbReference type="Proteomes" id="UP000266273"/>
    </source>
</evidence>
<protein>
    <submittedName>
        <fullName evidence="2">V/A-type H+-transporting ATPase subunit G/H</fullName>
    </submittedName>
</protein>
<reference evidence="2 3" key="1">
    <citation type="submission" date="2018-08" db="EMBL/GenBank/DDBJ databases">
        <title>Genomic Encyclopedia of Archaeal and Bacterial Type Strains, Phase II (KMG-II): from individual species to whole genera.</title>
        <authorList>
            <person name="Goeker M."/>
        </authorList>
    </citation>
    <scope>NUCLEOTIDE SEQUENCE [LARGE SCALE GENOMIC DNA]</scope>
    <source>
        <strain evidence="2 3">DSM 5002</strain>
    </source>
</reference>
<dbReference type="Proteomes" id="UP000266273">
    <property type="component" value="Unassembled WGS sequence"/>
</dbReference>
<feature type="coiled-coil region" evidence="1">
    <location>
        <begin position="6"/>
        <end position="62"/>
    </location>
</feature>
<evidence type="ECO:0000313" key="2">
    <source>
        <dbReference type="EMBL" id="RIA56149.1"/>
    </source>
</evidence>
<keyword evidence="1" id="KW-0175">Coiled coil</keyword>
<sequence length="117" mass="13028">MAEASENREKDRVSEAMDQVLEAERRAQEEIEEAREEAKRIVQEARTQAQQIENRADERITRAHRDYRADTEAAVDAILAEKGGNSDLIEHPEEELIDTAVARLATRLSGGANDGAA</sequence>
<accession>A0A397Q6Q1</accession>
<dbReference type="EMBL" id="QXDF01000001">
    <property type="protein sequence ID" value="RIA56149.1"/>
    <property type="molecule type" value="Genomic_DNA"/>
</dbReference>
<dbReference type="AlphaFoldDB" id="A0A397Q6Q1"/>
<evidence type="ECO:0000256" key="1">
    <source>
        <dbReference type="SAM" id="Coils"/>
    </source>
</evidence>
<name>A0A397Q6Q1_9HYPH</name>
<comment type="caution">
    <text evidence="2">The sequence shown here is derived from an EMBL/GenBank/DDBJ whole genome shotgun (WGS) entry which is preliminary data.</text>
</comment>